<feature type="region of interest" description="Disordered" evidence="1">
    <location>
        <begin position="241"/>
        <end position="260"/>
    </location>
</feature>
<proteinExistence type="predicted"/>
<feature type="transmembrane region" description="Helical" evidence="2">
    <location>
        <begin position="169"/>
        <end position="185"/>
    </location>
</feature>
<reference evidence="4" key="1">
    <citation type="journal article" date="2019" name="Int. J. Syst. Evol. Microbiol.">
        <title>The Global Catalogue of Microorganisms (GCM) 10K type strain sequencing project: providing services to taxonomists for standard genome sequencing and annotation.</title>
        <authorList>
            <consortium name="The Broad Institute Genomics Platform"/>
            <consortium name="The Broad Institute Genome Sequencing Center for Infectious Disease"/>
            <person name="Wu L."/>
            <person name="Ma J."/>
        </authorList>
    </citation>
    <scope>NUCLEOTIDE SEQUENCE [LARGE SCALE GENOMIC DNA]</scope>
    <source>
        <strain evidence="4">JCM 3369</strain>
    </source>
</reference>
<feature type="transmembrane region" description="Helical" evidence="2">
    <location>
        <begin position="41"/>
        <end position="63"/>
    </location>
</feature>
<keyword evidence="2" id="KW-0472">Membrane</keyword>
<keyword evidence="2" id="KW-1133">Transmembrane helix</keyword>
<accession>A0ABW2CW86</accession>
<protein>
    <submittedName>
        <fullName evidence="3">Rhomboid-like protein</fullName>
    </submittedName>
</protein>
<keyword evidence="4" id="KW-1185">Reference proteome</keyword>
<keyword evidence="2" id="KW-0812">Transmembrane</keyword>
<dbReference type="Pfam" id="PF20401">
    <property type="entry name" value="Rhomboid_2"/>
    <property type="match status" value="1"/>
</dbReference>
<name>A0ABW2CW86_9ACTN</name>
<comment type="caution">
    <text evidence="3">The sequence shown here is derived from an EMBL/GenBank/DDBJ whole genome shotgun (WGS) entry which is preliminary data.</text>
</comment>
<dbReference type="RefSeq" id="WP_378048362.1">
    <property type="nucleotide sequence ID" value="NZ_JBHSXE010000001.1"/>
</dbReference>
<evidence type="ECO:0000256" key="2">
    <source>
        <dbReference type="SAM" id="Phobius"/>
    </source>
</evidence>
<feature type="transmembrane region" description="Helical" evidence="2">
    <location>
        <begin position="131"/>
        <end position="149"/>
    </location>
</feature>
<feature type="transmembrane region" description="Helical" evidence="2">
    <location>
        <begin position="215"/>
        <end position="232"/>
    </location>
</feature>
<feature type="transmembrane region" description="Helical" evidence="2">
    <location>
        <begin position="190"/>
        <end position="209"/>
    </location>
</feature>
<dbReference type="EMBL" id="JBHSXS010000048">
    <property type="protein sequence ID" value="MFC6886102.1"/>
    <property type="molecule type" value="Genomic_DNA"/>
</dbReference>
<dbReference type="Proteomes" id="UP001596380">
    <property type="component" value="Unassembled WGS sequence"/>
</dbReference>
<evidence type="ECO:0000313" key="4">
    <source>
        <dbReference type="Proteomes" id="UP001596380"/>
    </source>
</evidence>
<organism evidence="3 4">
    <name type="scientific">Actinomadura yumaensis</name>
    <dbReference type="NCBI Taxonomy" id="111807"/>
    <lineage>
        <taxon>Bacteria</taxon>
        <taxon>Bacillati</taxon>
        <taxon>Actinomycetota</taxon>
        <taxon>Actinomycetes</taxon>
        <taxon>Streptosporangiales</taxon>
        <taxon>Thermomonosporaceae</taxon>
        <taxon>Actinomadura</taxon>
    </lineage>
</organism>
<evidence type="ECO:0000313" key="3">
    <source>
        <dbReference type="EMBL" id="MFC6886102.1"/>
    </source>
</evidence>
<evidence type="ECO:0000256" key="1">
    <source>
        <dbReference type="SAM" id="MobiDB-lite"/>
    </source>
</evidence>
<sequence length="260" mass="27583">MVVACAVVVALAWYALCGLGVWWERAAVLVERWSPRTRALHAWVLSAPATFVYIAVFTASTLVQVSAPPSLVDLLTTLASSNLANLHRAPLRALLDSALWVADKGEGLSLYILAFATVVAWAERRYGTPRIIIVGLSGHVLGSLLTALVERRALETGRAPARLAVQTDVGVSYIMVAGCAAAVLLMRGRWLWAGVSALAVGVLGPVVWSRTLWDLGHLLATLCGFLAALAVLRTGPPRPPPDLAGCLPRPSEGSRRRGAG</sequence>
<dbReference type="InterPro" id="IPR046862">
    <property type="entry name" value="Rhomboid_2"/>
</dbReference>
<gene>
    <name evidence="3" type="ORF">ACFQKB_40530</name>
</gene>